<evidence type="ECO:0000313" key="2">
    <source>
        <dbReference type="EMBL" id="HIW79230.1"/>
    </source>
</evidence>
<gene>
    <name evidence="2" type="ORF">H9874_08815</name>
</gene>
<feature type="domain" description="DUF362" evidence="1">
    <location>
        <begin position="61"/>
        <end position="208"/>
    </location>
</feature>
<evidence type="ECO:0000313" key="3">
    <source>
        <dbReference type="Proteomes" id="UP000824264"/>
    </source>
</evidence>
<comment type="caution">
    <text evidence="2">The sequence shown here is derived from an EMBL/GenBank/DDBJ whole genome shotgun (WGS) entry which is preliminary data.</text>
</comment>
<dbReference type="Proteomes" id="UP000824264">
    <property type="component" value="Unassembled WGS sequence"/>
</dbReference>
<dbReference type="EMBL" id="DXGI01000331">
    <property type="protein sequence ID" value="HIW79230.1"/>
    <property type="molecule type" value="Genomic_DNA"/>
</dbReference>
<sequence>MTDTRRPLPRMARIRQTFARPRVEDPVAAMREQMRILTPHIRPGSTVGLTVGSRGISRIVDMLEAAVEAVRDCGATPVLLAAMGSHGGGTPEGQREVLDSLGITEARLGARVVTCATGRAIGSTPDGLVAHMLDSAFGVDAIIPINRIKTHTSFKGCVESGLCKKLVVGLGGPGGAGQFHSLGQSQLPRLLVDVARIILAKMPVIGGVGIVENAYEETALVRALLPDAMIEEEIRLLAWSKTLMPSLPADNLHGLIIGEMGKNYSGTGMDTNIIGRLRLTGEPEPESPRIRYVAVLDLSEASHGNATGLGLADFTTQRLVDKIDRRATYLNNLTTTFITRAFIPAYFETERETLETMMFCLRSLPPGTARLVMIPNTLYLSDCYVSEAVLAEVAGREGIEVLGPLRDVPFDAAGNLALHFGEDGR</sequence>
<dbReference type="Pfam" id="PF04015">
    <property type="entry name" value="DUF362"/>
    <property type="match status" value="1"/>
</dbReference>
<reference evidence="2" key="1">
    <citation type="journal article" date="2021" name="PeerJ">
        <title>Extensive microbial diversity within the chicken gut microbiome revealed by metagenomics and culture.</title>
        <authorList>
            <person name="Gilroy R."/>
            <person name="Ravi A."/>
            <person name="Getino M."/>
            <person name="Pursley I."/>
            <person name="Horton D.L."/>
            <person name="Alikhan N.F."/>
            <person name="Baker D."/>
            <person name="Gharbi K."/>
            <person name="Hall N."/>
            <person name="Watson M."/>
            <person name="Adriaenssens E.M."/>
            <person name="Foster-Nyarko E."/>
            <person name="Jarju S."/>
            <person name="Secka A."/>
            <person name="Antonio M."/>
            <person name="Oren A."/>
            <person name="Chaudhuri R.R."/>
            <person name="La Ragione R."/>
            <person name="Hildebrand F."/>
            <person name="Pallen M.J."/>
        </authorList>
    </citation>
    <scope>NUCLEOTIDE SEQUENCE</scope>
    <source>
        <strain evidence="2">ChiSxjej5B17-1746</strain>
    </source>
</reference>
<name>A0A9D1UAG3_9BACT</name>
<reference evidence="2" key="2">
    <citation type="submission" date="2021-04" db="EMBL/GenBank/DDBJ databases">
        <authorList>
            <person name="Gilroy R."/>
        </authorList>
    </citation>
    <scope>NUCLEOTIDE SEQUENCE</scope>
    <source>
        <strain evidence="2">ChiSxjej5B17-1746</strain>
    </source>
</reference>
<proteinExistence type="predicted"/>
<organism evidence="2 3">
    <name type="scientific">Candidatus Bilophila faecipullorum</name>
    <dbReference type="NCBI Taxonomy" id="2838482"/>
    <lineage>
        <taxon>Bacteria</taxon>
        <taxon>Pseudomonadati</taxon>
        <taxon>Thermodesulfobacteriota</taxon>
        <taxon>Desulfovibrionia</taxon>
        <taxon>Desulfovibrionales</taxon>
        <taxon>Desulfovibrionaceae</taxon>
        <taxon>Bilophila</taxon>
    </lineage>
</organism>
<dbReference type="Gene3D" id="3.40.50.11440">
    <property type="match status" value="1"/>
</dbReference>
<dbReference type="InterPro" id="IPR007160">
    <property type="entry name" value="DUF362"/>
</dbReference>
<protein>
    <submittedName>
        <fullName evidence="2">DUF362 domain-containing protein</fullName>
    </submittedName>
</protein>
<accession>A0A9D1UAG3</accession>
<dbReference type="AlphaFoldDB" id="A0A9D1UAG3"/>
<evidence type="ECO:0000259" key="1">
    <source>
        <dbReference type="Pfam" id="PF04015"/>
    </source>
</evidence>